<dbReference type="InterPro" id="IPR036271">
    <property type="entry name" value="Tet_transcr_reg_TetR-rel_C_sf"/>
</dbReference>
<protein>
    <submittedName>
        <fullName evidence="6">TetR family transcriptional regulator</fullName>
    </submittedName>
</protein>
<comment type="caution">
    <text evidence="6">The sequence shown here is derived from an EMBL/GenBank/DDBJ whole genome shotgun (WGS) entry which is preliminary data.</text>
</comment>
<dbReference type="PROSITE" id="PS50977">
    <property type="entry name" value="HTH_TETR_2"/>
    <property type="match status" value="1"/>
</dbReference>
<evidence type="ECO:0000256" key="3">
    <source>
        <dbReference type="ARBA" id="ARBA00023163"/>
    </source>
</evidence>
<keyword evidence="7" id="KW-1185">Reference proteome</keyword>
<keyword evidence="2 4" id="KW-0238">DNA-binding</keyword>
<proteinExistence type="predicted"/>
<dbReference type="SUPFAM" id="SSF46689">
    <property type="entry name" value="Homeodomain-like"/>
    <property type="match status" value="1"/>
</dbReference>
<dbReference type="GO" id="GO:0003700">
    <property type="term" value="F:DNA-binding transcription factor activity"/>
    <property type="evidence" value="ECO:0007669"/>
    <property type="project" value="TreeGrafter"/>
</dbReference>
<dbReference type="InterPro" id="IPR023772">
    <property type="entry name" value="DNA-bd_HTH_TetR-type_CS"/>
</dbReference>
<name>A0A2W2B706_9ACTN</name>
<dbReference type="AlphaFoldDB" id="A0A2W2B706"/>
<dbReference type="Proteomes" id="UP000248764">
    <property type="component" value="Unassembled WGS sequence"/>
</dbReference>
<dbReference type="PANTHER" id="PTHR30055">
    <property type="entry name" value="HTH-TYPE TRANSCRIPTIONAL REGULATOR RUTR"/>
    <property type="match status" value="1"/>
</dbReference>
<evidence type="ECO:0000313" key="6">
    <source>
        <dbReference type="EMBL" id="PZF83251.1"/>
    </source>
</evidence>
<accession>A0A2W2B706</accession>
<organism evidence="6 7">
    <name type="scientific">Jiangella anatolica</name>
    <dbReference type="NCBI Taxonomy" id="2670374"/>
    <lineage>
        <taxon>Bacteria</taxon>
        <taxon>Bacillati</taxon>
        <taxon>Actinomycetota</taxon>
        <taxon>Actinomycetes</taxon>
        <taxon>Jiangellales</taxon>
        <taxon>Jiangellaceae</taxon>
        <taxon>Jiangella</taxon>
    </lineage>
</organism>
<dbReference type="Pfam" id="PF00440">
    <property type="entry name" value="TetR_N"/>
    <property type="match status" value="1"/>
</dbReference>
<evidence type="ECO:0000313" key="7">
    <source>
        <dbReference type="Proteomes" id="UP000248764"/>
    </source>
</evidence>
<dbReference type="RefSeq" id="WP_111255149.1">
    <property type="nucleotide sequence ID" value="NZ_POTW01000027.1"/>
</dbReference>
<dbReference type="PRINTS" id="PR00455">
    <property type="entry name" value="HTHTETR"/>
</dbReference>
<dbReference type="InterPro" id="IPR001647">
    <property type="entry name" value="HTH_TetR"/>
</dbReference>
<evidence type="ECO:0000256" key="4">
    <source>
        <dbReference type="PROSITE-ProRule" id="PRU00335"/>
    </source>
</evidence>
<dbReference type="PANTHER" id="PTHR30055:SF148">
    <property type="entry name" value="TETR-FAMILY TRANSCRIPTIONAL REGULATOR"/>
    <property type="match status" value="1"/>
</dbReference>
<reference evidence="6 7" key="1">
    <citation type="submission" date="2018-01" db="EMBL/GenBank/DDBJ databases">
        <title>Draft genome sequence of Jiangella sp. GTF31.</title>
        <authorList>
            <person name="Sahin N."/>
            <person name="Ay H."/>
            <person name="Saygin H."/>
        </authorList>
    </citation>
    <scope>NUCLEOTIDE SEQUENCE [LARGE SCALE GENOMIC DNA]</scope>
    <source>
        <strain evidence="6 7">GTF31</strain>
    </source>
</reference>
<dbReference type="Gene3D" id="1.10.357.10">
    <property type="entry name" value="Tetracycline Repressor, domain 2"/>
    <property type="match status" value="1"/>
</dbReference>
<evidence type="ECO:0000256" key="1">
    <source>
        <dbReference type="ARBA" id="ARBA00023015"/>
    </source>
</evidence>
<dbReference type="InterPro" id="IPR009057">
    <property type="entry name" value="Homeodomain-like_sf"/>
</dbReference>
<feature type="domain" description="HTH tetR-type" evidence="5">
    <location>
        <begin position="15"/>
        <end position="75"/>
    </location>
</feature>
<dbReference type="EMBL" id="POTW01000027">
    <property type="protein sequence ID" value="PZF83251.1"/>
    <property type="molecule type" value="Genomic_DNA"/>
</dbReference>
<keyword evidence="1" id="KW-0805">Transcription regulation</keyword>
<dbReference type="Pfam" id="PF16859">
    <property type="entry name" value="TetR_C_11"/>
    <property type="match status" value="1"/>
</dbReference>
<dbReference type="Gene3D" id="1.10.10.60">
    <property type="entry name" value="Homeodomain-like"/>
    <property type="match status" value="1"/>
</dbReference>
<dbReference type="GO" id="GO:0000976">
    <property type="term" value="F:transcription cis-regulatory region binding"/>
    <property type="evidence" value="ECO:0007669"/>
    <property type="project" value="TreeGrafter"/>
</dbReference>
<dbReference type="PROSITE" id="PS01081">
    <property type="entry name" value="HTH_TETR_1"/>
    <property type="match status" value="1"/>
</dbReference>
<feature type="DNA-binding region" description="H-T-H motif" evidence="4">
    <location>
        <begin position="38"/>
        <end position="57"/>
    </location>
</feature>
<keyword evidence="3" id="KW-0804">Transcription</keyword>
<gene>
    <name evidence="6" type="ORF">C1I92_13325</name>
</gene>
<evidence type="ECO:0000256" key="2">
    <source>
        <dbReference type="ARBA" id="ARBA00023125"/>
    </source>
</evidence>
<dbReference type="InterPro" id="IPR011075">
    <property type="entry name" value="TetR_C"/>
</dbReference>
<sequence length="197" mass="21603">MNRTDEPRRGRPRDPEADRRIREAAAGLLLERGVDGMTVDAVAERAGVGKATLYRRWASKDELALAAAETLFALEVRVPDTGTLLGDLTEVYTDILRLAGSDDGRAFFRLAATEAGRDPRVGELYRASLATRLAESGAVFDRAIDRGELPPDADRQLMFDWFAGVIVLRILTNVALPRPEDAETLARTTIYGFGARS</sequence>
<dbReference type="InterPro" id="IPR050109">
    <property type="entry name" value="HTH-type_TetR-like_transc_reg"/>
</dbReference>
<evidence type="ECO:0000259" key="5">
    <source>
        <dbReference type="PROSITE" id="PS50977"/>
    </source>
</evidence>
<dbReference type="SUPFAM" id="SSF48498">
    <property type="entry name" value="Tetracyclin repressor-like, C-terminal domain"/>
    <property type="match status" value="1"/>
</dbReference>